<dbReference type="Proteomes" id="UP001229955">
    <property type="component" value="Chromosome"/>
</dbReference>
<accession>A0AA49JU29</accession>
<dbReference type="EMBL" id="CP130613">
    <property type="protein sequence ID" value="WKW14854.1"/>
    <property type="molecule type" value="Genomic_DNA"/>
</dbReference>
<name>A0AA49JU29_9BACT</name>
<sequence>MRPTRGWLALALPLVLGTSGCATANAAWRAGPMGIAAEWTIRDHLMYGRADQAWIAMGDKKVAPRDALLRHMYRGVIALHAHEYAAGAKSMDRAWQIVEDRYTKRLSAGAMSLMTSDAALPYYPLATEHYFVPYYGALNWLAQGNLDETAVEARRLAMLLQAEGRKPARELEGALRYFTGVMFEAAGEYEDARVAYRNATALLGTLPGDTLRAGADSGDVVVIVEDGFVGRPQPQTLGIYTNSDELVGLTTGSDANRIIIANRVANRRYDPFNHDASLGWLTYEVNWATFGDPTPGPHPIEVRTNPRTFPLLQADVTGSVGGDFEREVPAKLARGIARAAVRYAAMRAAEGQIDRAINGDEDDEDKEDTRSQRIPRMLFGLLLGAFSVSSTVIDQPDLRAWQLLPHRLTIARVRLPVGEHPIEVLQGGVVHPLGTVTVRPGGVAVLTHRAWPRGGIGPTMAAR</sequence>
<keyword evidence="1" id="KW-0732">Signal</keyword>
<feature type="signal peptide" evidence="1">
    <location>
        <begin position="1"/>
        <end position="24"/>
    </location>
</feature>
<evidence type="ECO:0000256" key="1">
    <source>
        <dbReference type="SAM" id="SignalP"/>
    </source>
</evidence>
<gene>
    <name evidence="2" type="ORF">Strain138_001215</name>
    <name evidence="3" type="ORF">Strain318_001215</name>
</gene>
<dbReference type="RefSeq" id="WP_367887623.1">
    <property type="nucleotide sequence ID" value="NZ_CP130612.1"/>
</dbReference>
<keyword evidence="4" id="KW-1185">Reference proteome</keyword>
<dbReference type="EMBL" id="CP130612">
    <property type="protein sequence ID" value="WKW11944.1"/>
    <property type="molecule type" value="Genomic_DNA"/>
</dbReference>
<organism evidence="2">
    <name type="scientific">Pseudogemmatithrix spongiicola</name>
    <dbReference type="NCBI Taxonomy" id="3062599"/>
    <lineage>
        <taxon>Bacteria</taxon>
        <taxon>Pseudomonadati</taxon>
        <taxon>Gemmatimonadota</taxon>
        <taxon>Gemmatimonadia</taxon>
        <taxon>Gemmatimonadales</taxon>
        <taxon>Gemmatimonadaceae</taxon>
        <taxon>Pseudogemmatithrix</taxon>
    </lineage>
</organism>
<reference evidence="2" key="1">
    <citation type="submission" date="2023-07" db="EMBL/GenBank/DDBJ databases">
        <authorList>
            <person name="Haufschild T."/>
            <person name="Kallscheuer N."/>
            <person name="Hammer J."/>
            <person name="Kohn T."/>
            <person name="Kabuu M."/>
            <person name="Jogler M."/>
            <person name="Wohfarth N."/>
            <person name="Heuer A."/>
            <person name="Rohde M."/>
            <person name="van Teeseling M.C.F."/>
            <person name="Jogler C."/>
        </authorList>
    </citation>
    <scope>NUCLEOTIDE SEQUENCE</scope>
    <source>
        <strain evidence="2">Strain 138</strain>
        <strain evidence="3">Strain 318</strain>
    </source>
</reference>
<dbReference type="KEGG" id="pspc:Strain318_001215"/>
<proteinExistence type="predicted"/>
<evidence type="ECO:0000313" key="3">
    <source>
        <dbReference type="EMBL" id="WKW14854.1"/>
    </source>
</evidence>
<feature type="chain" id="PRO_5041314974" description="Tetratricopeptide repeat protein" evidence="1">
    <location>
        <begin position="25"/>
        <end position="463"/>
    </location>
</feature>
<evidence type="ECO:0000313" key="2">
    <source>
        <dbReference type="EMBL" id="WKW11944.1"/>
    </source>
</evidence>
<dbReference type="AlphaFoldDB" id="A0AA49JU29"/>
<evidence type="ECO:0008006" key="5">
    <source>
        <dbReference type="Google" id="ProtNLM"/>
    </source>
</evidence>
<protein>
    <recommendedName>
        <fullName evidence="5">Tetratricopeptide repeat protein</fullName>
    </recommendedName>
</protein>
<dbReference type="PROSITE" id="PS51257">
    <property type="entry name" value="PROKAR_LIPOPROTEIN"/>
    <property type="match status" value="1"/>
</dbReference>
<accession>A0AA49JZR3</accession>
<evidence type="ECO:0000313" key="4">
    <source>
        <dbReference type="Proteomes" id="UP001229955"/>
    </source>
</evidence>